<dbReference type="PANTHER" id="PTHR36920:SF1">
    <property type="entry name" value="OUTER MEMBRANE PROTEIN W"/>
    <property type="match status" value="1"/>
</dbReference>
<evidence type="ECO:0008006" key="2">
    <source>
        <dbReference type="Google" id="ProtNLM"/>
    </source>
</evidence>
<dbReference type="InterPro" id="IPR011250">
    <property type="entry name" value="OMP/PagP_B-barrel"/>
</dbReference>
<dbReference type="Gene3D" id="2.40.160.20">
    <property type="match status" value="1"/>
</dbReference>
<protein>
    <recommendedName>
        <fullName evidence="2">Outer membrane protein beta-barrel domain-containing protein</fullName>
    </recommendedName>
</protein>
<comment type="caution">
    <text evidence="1">The sequence shown here is derived from an EMBL/GenBank/DDBJ whole genome shotgun (WGS) entry which is preliminary data.</text>
</comment>
<evidence type="ECO:0000313" key="1">
    <source>
        <dbReference type="EMBL" id="KKM85654.1"/>
    </source>
</evidence>
<dbReference type="PANTHER" id="PTHR36920">
    <property type="match status" value="1"/>
</dbReference>
<organism evidence="1">
    <name type="scientific">marine sediment metagenome</name>
    <dbReference type="NCBI Taxonomy" id="412755"/>
    <lineage>
        <taxon>unclassified sequences</taxon>
        <taxon>metagenomes</taxon>
        <taxon>ecological metagenomes</taxon>
    </lineage>
</organism>
<dbReference type="Pfam" id="PF03922">
    <property type="entry name" value="OmpW"/>
    <property type="match status" value="1"/>
</dbReference>
<gene>
    <name evidence="1" type="ORF">LCGC14_1286910</name>
</gene>
<dbReference type="InterPro" id="IPR005618">
    <property type="entry name" value="OMPW"/>
</dbReference>
<dbReference type="GO" id="GO:0019867">
    <property type="term" value="C:outer membrane"/>
    <property type="evidence" value="ECO:0007669"/>
    <property type="project" value="InterPro"/>
</dbReference>
<dbReference type="EMBL" id="LAZR01007376">
    <property type="protein sequence ID" value="KKM85654.1"/>
    <property type="molecule type" value="Genomic_DNA"/>
</dbReference>
<name>A0A0F9KTL4_9ZZZZ</name>
<proteinExistence type="predicted"/>
<accession>A0A0F9KTL4</accession>
<dbReference type="SUPFAM" id="SSF56925">
    <property type="entry name" value="OMPA-like"/>
    <property type="match status" value="1"/>
</dbReference>
<reference evidence="1" key="1">
    <citation type="journal article" date="2015" name="Nature">
        <title>Complex archaea that bridge the gap between prokaryotes and eukaryotes.</title>
        <authorList>
            <person name="Spang A."/>
            <person name="Saw J.H."/>
            <person name="Jorgensen S.L."/>
            <person name="Zaremba-Niedzwiedzka K."/>
            <person name="Martijn J."/>
            <person name="Lind A.E."/>
            <person name="van Eijk R."/>
            <person name="Schleper C."/>
            <person name="Guy L."/>
            <person name="Ettema T.J."/>
        </authorList>
    </citation>
    <scope>NUCLEOTIDE SEQUENCE</scope>
</reference>
<dbReference type="GO" id="GO:0055085">
    <property type="term" value="P:transmembrane transport"/>
    <property type="evidence" value="ECO:0007669"/>
    <property type="project" value="TreeGrafter"/>
</dbReference>
<sequence>MKKTTHTLGILSVLGLATIVMPLYAYEAGDWLVRGRIININPNDASGQLYTDGVASGQGVSVNDDTVPELDITYMLSKHWGMELILGYSEHTVKGVKNWKSLGDVADTKVLPPTLLLQYHFLPDATIRPYIGAGINYTYFFDEDVPGILGTPGAKVKLDSSWGLAAQAGVDIAINQDWFVNIDMKYIDIDTQAHYTNILGGTIQKATINTEIDPIVFDTDISRTILN</sequence>
<dbReference type="AlphaFoldDB" id="A0A0F9KTL4"/>